<dbReference type="AlphaFoldDB" id="A0A0P1GKW0"/>
<evidence type="ECO:0000313" key="2">
    <source>
        <dbReference type="Proteomes" id="UP000054935"/>
    </source>
</evidence>
<dbReference type="Proteomes" id="UP000054935">
    <property type="component" value="Unassembled WGS sequence"/>
</dbReference>
<gene>
    <name evidence="1" type="ORF">TRN7648_04259</name>
</gene>
<organism evidence="1 2">
    <name type="scientific">Tropicibacter naphthalenivorans</name>
    <dbReference type="NCBI Taxonomy" id="441103"/>
    <lineage>
        <taxon>Bacteria</taxon>
        <taxon>Pseudomonadati</taxon>
        <taxon>Pseudomonadota</taxon>
        <taxon>Alphaproteobacteria</taxon>
        <taxon>Rhodobacterales</taxon>
        <taxon>Roseobacteraceae</taxon>
        <taxon>Tropicibacter</taxon>
    </lineage>
</organism>
<sequence>MGVFATILVELADQGTETATVMIDVSRRMPCVRVSLRKYLKTHRTASSLGAKVRRIRKRSGGWFS</sequence>
<evidence type="ECO:0000313" key="1">
    <source>
        <dbReference type="EMBL" id="CUH82709.1"/>
    </source>
</evidence>
<accession>A0A0P1GKW0</accession>
<proteinExistence type="predicted"/>
<dbReference type="EMBL" id="CYSE01000030">
    <property type="protein sequence ID" value="CUH82709.1"/>
    <property type="molecule type" value="Genomic_DNA"/>
</dbReference>
<name>A0A0P1GKW0_9RHOB</name>
<keyword evidence="2" id="KW-1185">Reference proteome</keyword>
<reference evidence="1 2" key="1">
    <citation type="submission" date="2015-09" db="EMBL/GenBank/DDBJ databases">
        <authorList>
            <consortium name="Swine Surveillance"/>
        </authorList>
    </citation>
    <scope>NUCLEOTIDE SEQUENCE [LARGE SCALE GENOMIC DNA]</scope>
    <source>
        <strain evidence="1 2">CECT 7648</strain>
    </source>
</reference>
<protein>
    <submittedName>
        <fullName evidence="1">Uncharacterized protein</fullName>
    </submittedName>
</protein>